<dbReference type="PANTHER" id="PTHR46947:SF1">
    <property type="entry name" value="WD REPEAT-CONTAINING PROTEIN 73"/>
    <property type="match status" value="1"/>
</dbReference>
<dbReference type="AlphaFoldDB" id="A0A9Q1EPV3"/>
<evidence type="ECO:0000313" key="2">
    <source>
        <dbReference type="Proteomes" id="UP001152622"/>
    </source>
</evidence>
<dbReference type="SMART" id="SM00320">
    <property type="entry name" value="WD40"/>
    <property type="match status" value="4"/>
</dbReference>
<sequence>MEETSLEADIDDWFIESLKIYSDLHVFELQEPTQVIEWTAEKSICVAGYSTTKINEILELRLPQKLFAKVKQGLCPERDFKVHHGGFSEDPVNCLKHIVGTRCVVTSGAPGSKLQVWQIGDDSDIIKKTGCIEPKNSSKKRCKIASGAAGVACVLHGSEFRDIQLTELASGRVLYAVESDSSDPVSGLQFVDADTFLVCSESGALCLCDTRVPSALRRAHSGDEGASFWRAGLKKGPSPSDAVSCRVARLSSSGQVVVSDLRDLSGPLCRAQLGVQQKSPCSDFMAVTWAPALNGHLAVSGFDGTVQIYDTADWGPESKETQPLFVHKGHVMSSGCGADTDTVLTTTHVWHPWKPRTVLSAATDGSLHVWDWVDTRAGST</sequence>
<accession>A0A9Q1EPV3</accession>
<dbReference type="InterPro" id="IPR015943">
    <property type="entry name" value="WD40/YVTN_repeat-like_dom_sf"/>
</dbReference>
<comment type="caution">
    <text evidence="1">The sequence shown here is derived from an EMBL/GenBank/DDBJ whole genome shotgun (WGS) entry which is preliminary data.</text>
</comment>
<evidence type="ECO:0008006" key="3">
    <source>
        <dbReference type="Google" id="ProtNLM"/>
    </source>
</evidence>
<dbReference type="InterPro" id="IPR001680">
    <property type="entry name" value="WD40_rpt"/>
</dbReference>
<dbReference type="InterPro" id="IPR042795">
    <property type="entry name" value="Wdr73"/>
</dbReference>
<dbReference type="SUPFAM" id="SSF50978">
    <property type="entry name" value="WD40 repeat-like"/>
    <property type="match status" value="1"/>
</dbReference>
<dbReference type="InterPro" id="IPR036322">
    <property type="entry name" value="WD40_repeat_dom_sf"/>
</dbReference>
<dbReference type="Gene3D" id="2.130.10.10">
    <property type="entry name" value="YVTN repeat-like/Quinoprotein amine dehydrogenase"/>
    <property type="match status" value="1"/>
</dbReference>
<dbReference type="GO" id="GO:0000922">
    <property type="term" value="C:spindle pole"/>
    <property type="evidence" value="ECO:0007669"/>
    <property type="project" value="TreeGrafter"/>
</dbReference>
<dbReference type="OrthoDB" id="9822052at2759"/>
<gene>
    <name evidence="1" type="ORF">SKAU_G00327460</name>
</gene>
<keyword evidence="2" id="KW-1185">Reference proteome</keyword>
<protein>
    <recommendedName>
        <fullName evidence="3">WD repeat-containing protein 73</fullName>
    </recommendedName>
</protein>
<proteinExistence type="predicted"/>
<name>A0A9Q1EPV3_SYNKA</name>
<reference evidence="1" key="1">
    <citation type="journal article" date="2023" name="Science">
        <title>Genome structures resolve the early diversification of teleost fishes.</title>
        <authorList>
            <person name="Parey E."/>
            <person name="Louis A."/>
            <person name="Montfort J."/>
            <person name="Bouchez O."/>
            <person name="Roques C."/>
            <person name="Iampietro C."/>
            <person name="Lluch J."/>
            <person name="Castinel A."/>
            <person name="Donnadieu C."/>
            <person name="Desvignes T."/>
            <person name="Floi Bucao C."/>
            <person name="Jouanno E."/>
            <person name="Wen M."/>
            <person name="Mejri S."/>
            <person name="Dirks R."/>
            <person name="Jansen H."/>
            <person name="Henkel C."/>
            <person name="Chen W.J."/>
            <person name="Zahm M."/>
            <person name="Cabau C."/>
            <person name="Klopp C."/>
            <person name="Thompson A.W."/>
            <person name="Robinson-Rechavi M."/>
            <person name="Braasch I."/>
            <person name="Lecointre G."/>
            <person name="Bobe J."/>
            <person name="Postlethwait J.H."/>
            <person name="Berthelot C."/>
            <person name="Roest Crollius H."/>
            <person name="Guiguen Y."/>
        </authorList>
    </citation>
    <scope>NUCLEOTIDE SEQUENCE</scope>
    <source>
        <strain evidence="1">WJC10195</strain>
    </source>
</reference>
<dbReference type="Proteomes" id="UP001152622">
    <property type="component" value="Chromosome 14"/>
</dbReference>
<evidence type="ECO:0000313" key="1">
    <source>
        <dbReference type="EMBL" id="KAJ8342818.1"/>
    </source>
</evidence>
<dbReference type="PANTHER" id="PTHR46947">
    <property type="entry name" value="WD REPEAT-CONTAINING PROTEIN 73"/>
    <property type="match status" value="1"/>
</dbReference>
<dbReference type="EMBL" id="JAINUF010000014">
    <property type="protein sequence ID" value="KAJ8342818.1"/>
    <property type="molecule type" value="Genomic_DNA"/>
</dbReference>
<organism evidence="1 2">
    <name type="scientific">Synaphobranchus kaupii</name>
    <name type="common">Kaup's arrowtooth eel</name>
    <dbReference type="NCBI Taxonomy" id="118154"/>
    <lineage>
        <taxon>Eukaryota</taxon>
        <taxon>Metazoa</taxon>
        <taxon>Chordata</taxon>
        <taxon>Craniata</taxon>
        <taxon>Vertebrata</taxon>
        <taxon>Euteleostomi</taxon>
        <taxon>Actinopterygii</taxon>
        <taxon>Neopterygii</taxon>
        <taxon>Teleostei</taxon>
        <taxon>Anguilliformes</taxon>
        <taxon>Synaphobranchidae</taxon>
        <taxon>Synaphobranchus</taxon>
    </lineage>
</organism>
<dbReference type="GO" id="GO:0031122">
    <property type="term" value="P:cytoplasmic microtubule organization"/>
    <property type="evidence" value="ECO:0007669"/>
    <property type="project" value="TreeGrafter"/>
</dbReference>
<dbReference type="GO" id="GO:0005829">
    <property type="term" value="C:cytosol"/>
    <property type="evidence" value="ECO:0007669"/>
    <property type="project" value="TreeGrafter"/>
</dbReference>